<dbReference type="SMART" id="SM01012">
    <property type="entry name" value="ANTAR"/>
    <property type="match status" value="1"/>
</dbReference>
<evidence type="ECO:0000259" key="1">
    <source>
        <dbReference type="PROSITE" id="PS50921"/>
    </source>
</evidence>
<dbReference type="Gene3D" id="1.10.10.10">
    <property type="entry name" value="Winged helix-like DNA-binding domain superfamily/Winged helix DNA-binding domain"/>
    <property type="match status" value="1"/>
</dbReference>
<evidence type="ECO:0000313" key="2">
    <source>
        <dbReference type="EMBL" id="MBE8718840.1"/>
    </source>
</evidence>
<dbReference type="AlphaFoldDB" id="A0A928V4Y2"/>
<dbReference type="RefSeq" id="WP_193911731.1">
    <property type="nucleotide sequence ID" value="NZ_PRDL01000001.1"/>
</dbReference>
<gene>
    <name evidence="2" type="ORF">C4F51_16830</name>
</gene>
<dbReference type="PROSITE" id="PS50921">
    <property type="entry name" value="ANTAR"/>
    <property type="match status" value="1"/>
</dbReference>
<keyword evidence="3" id="KW-1185">Reference proteome</keyword>
<dbReference type="Pfam" id="PF03861">
    <property type="entry name" value="ANTAR"/>
    <property type="match status" value="1"/>
</dbReference>
<evidence type="ECO:0000313" key="3">
    <source>
        <dbReference type="Proteomes" id="UP000652567"/>
    </source>
</evidence>
<organism evidence="2 3">
    <name type="scientific">Cellvibrio polysaccharolyticus</name>
    <dbReference type="NCBI Taxonomy" id="2082724"/>
    <lineage>
        <taxon>Bacteria</taxon>
        <taxon>Pseudomonadati</taxon>
        <taxon>Pseudomonadota</taxon>
        <taxon>Gammaproteobacteria</taxon>
        <taxon>Cellvibrionales</taxon>
        <taxon>Cellvibrionaceae</taxon>
        <taxon>Cellvibrio</taxon>
    </lineage>
</organism>
<dbReference type="SUPFAM" id="SSF52172">
    <property type="entry name" value="CheY-like"/>
    <property type="match status" value="1"/>
</dbReference>
<dbReference type="InterPro" id="IPR013587">
    <property type="entry name" value="Nitrate/nitrite_sensing"/>
</dbReference>
<reference evidence="2" key="1">
    <citation type="submission" date="2018-07" db="EMBL/GenBank/DDBJ databases">
        <title>Genome assembly of strain Ka43.</title>
        <authorList>
            <person name="Kukolya J."/>
            <person name="Nagy I."/>
            <person name="Horvath B."/>
            <person name="Toth A."/>
        </authorList>
    </citation>
    <scope>NUCLEOTIDE SEQUENCE</scope>
    <source>
        <strain evidence="2">KB43</strain>
    </source>
</reference>
<dbReference type="Pfam" id="PF08376">
    <property type="entry name" value="NIT"/>
    <property type="match status" value="1"/>
</dbReference>
<dbReference type="EMBL" id="PRDL01000001">
    <property type="protein sequence ID" value="MBE8718840.1"/>
    <property type="molecule type" value="Genomic_DNA"/>
</dbReference>
<dbReference type="GO" id="GO:0003723">
    <property type="term" value="F:RNA binding"/>
    <property type="evidence" value="ECO:0007669"/>
    <property type="project" value="InterPro"/>
</dbReference>
<dbReference type="InterPro" id="IPR036388">
    <property type="entry name" value="WH-like_DNA-bd_sf"/>
</dbReference>
<comment type="caution">
    <text evidence="2">The sequence shown here is derived from an EMBL/GenBank/DDBJ whole genome shotgun (WGS) entry which is preliminary data.</text>
</comment>
<dbReference type="InterPro" id="IPR011006">
    <property type="entry name" value="CheY-like_superfamily"/>
</dbReference>
<proteinExistence type="predicted"/>
<sequence length="433" mass="49441">MSRSAAAESSSSLHFFLAARRSELHGLEHLQAICELVTNVCQLVHVLQKERGYSNLYLSRRHQPHHPLLGELQEQSQHKDLLLRRLLERMDKELTEGADRARLLNCIACALYRLEGLQPLRWQIRECRTSTDEAGREFTRLIGSLLSVVFEAADSALDADITHSLVALFNFMQGKELSGQERALGVMGYMAGHFNQDFQQQLRTLTDAQTRSFALFNQHAPTAVLPAWDDVQHYTEQVQRLRAIALNTRPGDLLDHGLAEVWFELCTLRIDAMHKVEHALASHIEVQCQQKIDAARLEMDNHQLQLHRLKDKADTHGNSARIFNIQTRPFDLPVQDGITEELERSMLDILQEQQLLIQTRDDALLQAKRALDERKDIEKAKWLLVKHHHLTEAAAHDRLQRAAMENGISLADVAHQFLEQLAKQKGTDKPARP</sequence>
<dbReference type="InterPro" id="IPR005561">
    <property type="entry name" value="ANTAR"/>
</dbReference>
<feature type="domain" description="ANTAR" evidence="1">
    <location>
        <begin position="357"/>
        <end position="418"/>
    </location>
</feature>
<accession>A0A928V4Y2</accession>
<protein>
    <submittedName>
        <fullName evidence="2">ANTAR domain-containing protein</fullName>
    </submittedName>
</protein>
<name>A0A928V4Y2_9GAMM</name>
<dbReference type="Proteomes" id="UP000652567">
    <property type="component" value="Unassembled WGS sequence"/>
</dbReference>